<dbReference type="GO" id="GO:0005975">
    <property type="term" value="P:carbohydrate metabolic process"/>
    <property type="evidence" value="ECO:0007669"/>
    <property type="project" value="InterPro"/>
</dbReference>
<evidence type="ECO:0000256" key="1">
    <source>
        <dbReference type="ARBA" id="ARBA00009121"/>
    </source>
</evidence>
<dbReference type="EMBL" id="SEYY01015953">
    <property type="protein sequence ID" value="KAB7499949.1"/>
    <property type="molecule type" value="Genomic_DNA"/>
</dbReference>
<dbReference type="Gene3D" id="2.170.140.10">
    <property type="entry name" value="Chitin binding domain"/>
    <property type="match status" value="1"/>
</dbReference>
<evidence type="ECO:0000313" key="11">
    <source>
        <dbReference type="EMBL" id="KAB7499949.1"/>
    </source>
</evidence>
<keyword evidence="4 7" id="KW-0378">Hydrolase</keyword>
<dbReference type="Gene3D" id="3.10.50.10">
    <property type="match status" value="2"/>
</dbReference>
<evidence type="ECO:0000313" key="12">
    <source>
        <dbReference type="Proteomes" id="UP000326759"/>
    </source>
</evidence>
<comment type="caution">
    <text evidence="11">The sequence shown here is derived from an EMBL/GenBank/DDBJ whole genome shotgun (WGS) entry which is preliminary data.</text>
</comment>
<evidence type="ECO:0000256" key="4">
    <source>
        <dbReference type="ARBA" id="ARBA00022801"/>
    </source>
</evidence>
<dbReference type="FunFam" id="3.10.50.10:FF:000001">
    <property type="entry name" value="Chitinase 3-like 1"/>
    <property type="match status" value="2"/>
</dbReference>
<dbReference type="FunFam" id="2.170.140.10:FF:000007">
    <property type="entry name" value="Acidic mammalian chitinase"/>
    <property type="match status" value="1"/>
</dbReference>
<feature type="region of interest" description="Disordered" evidence="8">
    <location>
        <begin position="27"/>
        <end position="49"/>
    </location>
</feature>
<evidence type="ECO:0000256" key="8">
    <source>
        <dbReference type="SAM" id="MobiDB-lite"/>
    </source>
</evidence>
<name>A0A5N5T1S9_9CRUS</name>
<comment type="similarity">
    <text evidence="1">Belongs to the glycosyl hydrolase 18 family. Chitinase class II subfamily.</text>
</comment>
<evidence type="ECO:0000256" key="5">
    <source>
        <dbReference type="ARBA" id="ARBA00023157"/>
    </source>
</evidence>
<dbReference type="SUPFAM" id="SSF51445">
    <property type="entry name" value="(Trans)glycosidases"/>
    <property type="match status" value="2"/>
</dbReference>
<evidence type="ECO:0000259" key="10">
    <source>
        <dbReference type="PROSITE" id="PS51910"/>
    </source>
</evidence>
<dbReference type="GO" id="GO:0008061">
    <property type="term" value="F:chitin binding"/>
    <property type="evidence" value="ECO:0007669"/>
    <property type="project" value="UniProtKB-KW"/>
</dbReference>
<accession>A0A5N5T1S9</accession>
<feature type="domain" description="GH18" evidence="10">
    <location>
        <begin position="551"/>
        <end position="904"/>
    </location>
</feature>
<dbReference type="CDD" id="cd02872">
    <property type="entry name" value="GH18_chitolectin_chitotriosidase"/>
    <property type="match status" value="1"/>
</dbReference>
<dbReference type="InterPro" id="IPR001223">
    <property type="entry name" value="Glyco_hydro18_cat"/>
</dbReference>
<dbReference type="Pfam" id="PF01607">
    <property type="entry name" value="CBM_14"/>
    <property type="match status" value="1"/>
</dbReference>
<dbReference type="InterPro" id="IPR011583">
    <property type="entry name" value="Chitinase_II/V-like_cat"/>
</dbReference>
<keyword evidence="6 7" id="KW-0326">Glycosidase</keyword>
<dbReference type="Pfam" id="PF00704">
    <property type="entry name" value="Glyco_hydro_18"/>
    <property type="match status" value="3"/>
</dbReference>
<gene>
    <name evidence="11" type="primary">Cht3_0</name>
    <name evidence="11" type="ORF">Anas_01953</name>
</gene>
<dbReference type="SUPFAM" id="SSF54556">
    <property type="entry name" value="Chitinase insertion domain"/>
    <property type="match status" value="2"/>
</dbReference>
<sequence length="1000" mass="113719">YYYHHHYYHYFFFYISEANSRRRSKFRSRVKPNPFDLSQPQQTAAESIQTRTSVANTIAKRRIARPSVAGTDEGRVIKRRIGAAPRRRDSSRSRATSDTSSKNRLRVRARPKVNRKSFLNKATTEIETNDVTPVADSTQTDGYKVVCYYTNWSQYRTKIGKFLPEHIDPYICTHIIYAFAWLKKGRLSSFEENDESKDGKVGFYEQITNLKKKNPKLKVLIALGGWTFGTKRFRNMAESRYARQTFIFSAIPFLRKHNFDGLDLDWEYPSGKDDKNNLNLLCKELLEAFNAEAQETGKPRLMLTAAVAVGPDKIKGGYDVPTLAKYLDFINIMAYDFHGKWENTVGHNAPLYAPSSDSEWRKQLSVSYASDLWNRMGAPKEKMIIGMPTYGRSFTLTNPRGFIVNAPSTGGGVAGKYTGEEGFLAYYEVCEHLHEGAAYYWDEEMQVPYMVKGDLWVGFDDERAIRNKMQYIKNKGYGGAMIFSMPSREELLGKKRGGKDVDWSKITSVAVAPQTTLPPPVTFDPIQGIRKFLATSPTQTEIHISTPKEAPKILCYFTSWAHKRPGAGRFEPESIDPFLCTHVIYAFATLKDNRLAPGSPSDIGDGFKQGTFEKLVALKEKNPNLKIMVALGGWAFGSKPFQELVSNQFRMNGFVYDAVEFLRLHSLDGLDIDWEVSSILFRYDVPEISKYLDFINVMTYDFHGHWEDVIGHNAPLFPLEIASSYAKKLTVDYSVKSWIKEGAPSQKLMLGMPTYGRSFMLKNETEFDVGSPAIGGGREGRYTQEAGFLSYYEVCDFLFEDNTTLVWDNEQYVPFAYKGDQWVGFDDERSYGEKVYGYTYIHIYVLLYRNIGIQMYIRLQMTWLKETGLGGVMIWSVDMDDFRGNCGSGKFPLLNTLVDHLGNYTVALTYEGPYENTGTLDGKFTKKDPNVVYCEEEEGHISFHADNADCTKYFMCEGDRKHHMSCPVNLVFNPSQSVCDWPENVEGCGPAGAEAAAAKR</sequence>
<feature type="domain" description="Chitin-binding type-2" evidence="9">
    <location>
        <begin position="931"/>
        <end position="990"/>
    </location>
</feature>
<feature type="region of interest" description="Disordered" evidence="8">
    <location>
        <begin position="65"/>
        <end position="110"/>
    </location>
</feature>
<feature type="domain" description="GH18" evidence="10">
    <location>
        <begin position="143"/>
        <end position="502"/>
    </location>
</feature>
<evidence type="ECO:0000259" key="9">
    <source>
        <dbReference type="PROSITE" id="PS50940"/>
    </source>
</evidence>
<dbReference type="PANTHER" id="PTHR11177:SF317">
    <property type="entry name" value="CHITINASE 12-RELATED"/>
    <property type="match status" value="1"/>
</dbReference>
<feature type="compositionally biased region" description="Polar residues" evidence="8">
    <location>
        <begin position="36"/>
        <end position="49"/>
    </location>
</feature>
<proteinExistence type="inferred from homology"/>
<dbReference type="InterPro" id="IPR017853">
    <property type="entry name" value="GH"/>
</dbReference>
<evidence type="ECO:0000256" key="2">
    <source>
        <dbReference type="ARBA" id="ARBA00022669"/>
    </source>
</evidence>
<evidence type="ECO:0000256" key="3">
    <source>
        <dbReference type="ARBA" id="ARBA00022729"/>
    </source>
</evidence>
<dbReference type="Gene3D" id="3.20.20.80">
    <property type="entry name" value="Glycosidases"/>
    <property type="match status" value="3"/>
</dbReference>
<organism evidence="11 12">
    <name type="scientific">Armadillidium nasatum</name>
    <dbReference type="NCBI Taxonomy" id="96803"/>
    <lineage>
        <taxon>Eukaryota</taxon>
        <taxon>Metazoa</taxon>
        <taxon>Ecdysozoa</taxon>
        <taxon>Arthropoda</taxon>
        <taxon>Crustacea</taxon>
        <taxon>Multicrustacea</taxon>
        <taxon>Malacostraca</taxon>
        <taxon>Eumalacostraca</taxon>
        <taxon>Peracarida</taxon>
        <taxon>Isopoda</taxon>
        <taxon>Oniscidea</taxon>
        <taxon>Crinocheta</taxon>
        <taxon>Armadillidiidae</taxon>
        <taxon>Armadillidium</taxon>
    </lineage>
</organism>
<dbReference type="GO" id="GO:0005576">
    <property type="term" value="C:extracellular region"/>
    <property type="evidence" value="ECO:0007669"/>
    <property type="project" value="InterPro"/>
</dbReference>
<dbReference type="FunFam" id="3.20.20.80:FF:000007">
    <property type="entry name" value="Acidic mammalian chitinase"/>
    <property type="match status" value="1"/>
</dbReference>
<keyword evidence="3" id="KW-0732">Signal</keyword>
<keyword evidence="2" id="KW-0147">Chitin-binding</keyword>
<reference evidence="11 12" key="1">
    <citation type="journal article" date="2019" name="PLoS Biol.">
        <title>Sex chromosomes control vertical transmission of feminizing Wolbachia symbionts in an isopod.</title>
        <authorList>
            <person name="Becking T."/>
            <person name="Chebbi M.A."/>
            <person name="Giraud I."/>
            <person name="Moumen B."/>
            <person name="Laverre T."/>
            <person name="Caubet Y."/>
            <person name="Peccoud J."/>
            <person name="Gilbert C."/>
            <person name="Cordaux R."/>
        </authorList>
    </citation>
    <scope>NUCLEOTIDE SEQUENCE [LARGE SCALE GENOMIC DNA]</scope>
    <source>
        <strain evidence="11">ANa2</strain>
        <tissue evidence="11">Whole body excluding digestive tract and cuticle</tissue>
    </source>
</reference>
<dbReference type="InterPro" id="IPR036508">
    <property type="entry name" value="Chitin-bd_dom_sf"/>
</dbReference>
<dbReference type="GO" id="GO:0006032">
    <property type="term" value="P:chitin catabolic process"/>
    <property type="evidence" value="ECO:0007669"/>
    <property type="project" value="TreeGrafter"/>
</dbReference>
<protein>
    <submittedName>
        <fullName evidence="11">Putative chitinase 3</fullName>
    </submittedName>
</protein>
<dbReference type="InterPro" id="IPR050314">
    <property type="entry name" value="Glycosyl_Hydrlase_18"/>
</dbReference>
<dbReference type="OrthoDB" id="6369623at2759"/>
<feature type="non-terminal residue" evidence="11">
    <location>
        <position position="1"/>
    </location>
</feature>
<dbReference type="PANTHER" id="PTHR11177">
    <property type="entry name" value="CHITINASE"/>
    <property type="match status" value="1"/>
</dbReference>
<evidence type="ECO:0000256" key="7">
    <source>
        <dbReference type="RuleBase" id="RU000489"/>
    </source>
</evidence>
<keyword evidence="5" id="KW-1015">Disulfide bond</keyword>
<dbReference type="InterPro" id="IPR001579">
    <property type="entry name" value="Glyco_hydro_18_chit_AS"/>
</dbReference>
<dbReference type="SMART" id="SM00494">
    <property type="entry name" value="ChtBD2"/>
    <property type="match status" value="1"/>
</dbReference>
<dbReference type="InterPro" id="IPR029070">
    <property type="entry name" value="Chitinase_insertion_sf"/>
</dbReference>
<dbReference type="InterPro" id="IPR002557">
    <property type="entry name" value="Chitin-bd_dom"/>
</dbReference>
<dbReference type="GO" id="GO:0004568">
    <property type="term" value="F:chitinase activity"/>
    <property type="evidence" value="ECO:0007669"/>
    <property type="project" value="TreeGrafter"/>
</dbReference>
<dbReference type="SUPFAM" id="SSF57625">
    <property type="entry name" value="Invertebrate chitin-binding proteins"/>
    <property type="match status" value="1"/>
</dbReference>
<dbReference type="PROSITE" id="PS50940">
    <property type="entry name" value="CHIT_BIND_II"/>
    <property type="match status" value="1"/>
</dbReference>
<dbReference type="PROSITE" id="PS51910">
    <property type="entry name" value="GH18_2"/>
    <property type="match status" value="2"/>
</dbReference>
<dbReference type="AlphaFoldDB" id="A0A5N5T1S9"/>
<dbReference type="SMART" id="SM00636">
    <property type="entry name" value="Glyco_18"/>
    <property type="match status" value="2"/>
</dbReference>
<evidence type="ECO:0000256" key="6">
    <source>
        <dbReference type="ARBA" id="ARBA00023295"/>
    </source>
</evidence>
<keyword evidence="12" id="KW-1185">Reference proteome</keyword>
<dbReference type="Proteomes" id="UP000326759">
    <property type="component" value="Unassembled WGS sequence"/>
</dbReference>
<dbReference type="PROSITE" id="PS01095">
    <property type="entry name" value="GH18_1"/>
    <property type="match status" value="2"/>
</dbReference>